<dbReference type="AlphaFoldDB" id="A0A699YK02"/>
<evidence type="ECO:0000313" key="2">
    <source>
        <dbReference type="Proteomes" id="UP000485058"/>
    </source>
</evidence>
<reference evidence="1 2" key="1">
    <citation type="submission" date="2020-02" db="EMBL/GenBank/DDBJ databases">
        <title>Draft genome sequence of Haematococcus lacustris strain NIES-144.</title>
        <authorList>
            <person name="Morimoto D."/>
            <person name="Nakagawa S."/>
            <person name="Yoshida T."/>
            <person name="Sawayama S."/>
        </authorList>
    </citation>
    <scope>NUCLEOTIDE SEQUENCE [LARGE SCALE GENOMIC DNA]</scope>
    <source>
        <strain evidence="1 2">NIES-144</strain>
    </source>
</reference>
<comment type="caution">
    <text evidence="1">The sequence shown here is derived from an EMBL/GenBank/DDBJ whole genome shotgun (WGS) entry which is preliminary data.</text>
</comment>
<accession>A0A699YK02</accession>
<dbReference type="EMBL" id="BLLF01000327">
    <property type="protein sequence ID" value="GFH10567.1"/>
    <property type="molecule type" value="Genomic_DNA"/>
</dbReference>
<sequence length="165" mass="17762">MPLFHLPCWGLPVCRPADPAGAVLIHKHHPAPPLAYALGPAHHLAAGPQHRVSTPASPGANADCAEEDHQLLGMIVALHGQLSHVLLQLQPCENQLNKHRVTRPQAHRVAGMSASYEVPAELAAARCWRLGLIGASHCWVSQRDAGVDAHPNLCGWVKNKLMCLN</sequence>
<feature type="non-terminal residue" evidence="1">
    <location>
        <position position="1"/>
    </location>
</feature>
<keyword evidence="2" id="KW-1185">Reference proteome</keyword>
<proteinExistence type="predicted"/>
<gene>
    <name evidence="1" type="ORF">HaLaN_05901</name>
</gene>
<dbReference type="Proteomes" id="UP000485058">
    <property type="component" value="Unassembled WGS sequence"/>
</dbReference>
<organism evidence="1 2">
    <name type="scientific">Haematococcus lacustris</name>
    <name type="common">Green alga</name>
    <name type="synonym">Haematococcus pluvialis</name>
    <dbReference type="NCBI Taxonomy" id="44745"/>
    <lineage>
        <taxon>Eukaryota</taxon>
        <taxon>Viridiplantae</taxon>
        <taxon>Chlorophyta</taxon>
        <taxon>core chlorophytes</taxon>
        <taxon>Chlorophyceae</taxon>
        <taxon>CS clade</taxon>
        <taxon>Chlamydomonadales</taxon>
        <taxon>Haematococcaceae</taxon>
        <taxon>Haematococcus</taxon>
    </lineage>
</organism>
<name>A0A699YK02_HAELA</name>
<evidence type="ECO:0000313" key="1">
    <source>
        <dbReference type="EMBL" id="GFH10567.1"/>
    </source>
</evidence>
<protein>
    <submittedName>
        <fullName evidence="1">Uncharacterized protein</fullName>
    </submittedName>
</protein>